<dbReference type="RefSeq" id="WP_377022383.1">
    <property type="nucleotide sequence ID" value="NZ_JBHLTS010000021.1"/>
</dbReference>
<evidence type="ECO:0000313" key="1">
    <source>
        <dbReference type="EMBL" id="MFC0514539.1"/>
    </source>
</evidence>
<keyword evidence="2" id="KW-1185">Reference proteome</keyword>
<protein>
    <recommendedName>
        <fullName evidence="3">SGNH hydrolase-type esterase domain-containing protein</fullName>
    </recommendedName>
</protein>
<name>A0ABV6L4Y0_9SPHI</name>
<organism evidence="1 2">
    <name type="scientific">Mucilaginibacter angelicae</name>
    <dbReference type="NCBI Taxonomy" id="869718"/>
    <lineage>
        <taxon>Bacteria</taxon>
        <taxon>Pseudomonadati</taxon>
        <taxon>Bacteroidota</taxon>
        <taxon>Sphingobacteriia</taxon>
        <taxon>Sphingobacteriales</taxon>
        <taxon>Sphingobacteriaceae</taxon>
        <taxon>Mucilaginibacter</taxon>
    </lineage>
</organism>
<evidence type="ECO:0000313" key="2">
    <source>
        <dbReference type="Proteomes" id="UP001589828"/>
    </source>
</evidence>
<gene>
    <name evidence="1" type="ORF">ACFFGT_10015</name>
</gene>
<reference evidence="1 2" key="1">
    <citation type="submission" date="2024-09" db="EMBL/GenBank/DDBJ databases">
        <authorList>
            <person name="Sun Q."/>
            <person name="Mori K."/>
        </authorList>
    </citation>
    <scope>NUCLEOTIDE SEQUENCE [LARGE SCALE GENOMIC DNA]</scope>
    <source>
        <strain evidence="1 2">NCAIM B.02415</strain>
    </source>
</reference>
<accession>A0ABV6L4Y0</accession>
<dbReference type="InterPro" id="IPR036514">
    <property type="entry name" value="SGNH_hydro_sf"/>
</dbReference>
<proteinExistence type="predicted"/>
<evidence type="ECO:0008006" key="3">
    <source>
        <dbReference type="Google" id="ProtNLM"/>
    </source>
</evidence>
<dbReference type="EMBL" id="JBHLTS010000021">
    <property type="protein sequence ID" value="MFC0514539.1"/>
    <property type="molecule type" value="Genomic_DNA"/>
</dbReference>
<comment type="caution">
    <text evidence="1">The sequence shown here is derived from an EMBL/GenBank/DDBJ whole genome shotgun (WGS) entry which is preliminary data.</text>
</comment>
<sequence length="613" mass="65179">MASRLSLKSFFSRGAKPTAGQFASWIDSFWHKDEDTIPVDKIAGLSSALASKASTNDVDNEAATRSAIDNELQGQIDELAAKGDGIPAGGTAGQVLAKAGTAEGEVAWRSVEDVGALTEYWPNMPVNNIKSAQVYGSDITAANHGGGVYYEGYSSLFCSKAGGIWNFFNLAENNVNSFQVLKRFYANAPLMANRNTGFLVEVGFNDFKGGDLVKSTNKVRGTLGSLLAGAFMEEVYPANNLNAGSKTGTWVDENMSGRGSKAATLSSFTNPSAISSSVSGSSMVIVQRSNRYTMVIGTYGCANPGELGGFTVSYQGNVIYTYDPVGKTNGVTDNTFADNSLTPQVVLISDFYVNDVGALAITTTSNNKTIIDYIGWLGPASIYPPAFILSCPEASDAQYQADPANRSRANTAAMTAAIKETVLQFPGYPVTVVDFNELYDPNDPADSDDGIHPNRGGHIKVSESILKKSATGQIGYAVPVILSGEKVVSVTNQGPEAHYDLVEIMISNSALTSADFSSGIASVPGKPGQQSADDQYVYYCVGINQWRRTAQTAATVQDYYLATGIDDSAGARTSSQLNSAYPSAAIFQHVRGLDYVYEKIDASNWIKYPISIA</sequence>
<dbReference type="Proteomes" id="UP001589828">
    <property type="component" value="Unassembled WGS sequence"/>
</dbReference>
<dbReference type="Gene3D" id="3.40.50.1110">
    <property type="entry name" value="SGNH hydrolase"/>
    <property type="match status" value="1"/>
</dbReference>
<dbReference type="SUPFAM" id="SSF52266">
    <property type="entry name" value="SGNH hydrolase"/>
    <property type="match status" value="1"/>
</dbReference>